<name>A0A9P7KM05_9HYPO</name>
<evidence type="ECO:0000313" key="3">
    <source>
        <dbReference type="Proteomes" id="UP000782241"/>
    </source>
</evidence>
<sequence>MKVSQILKFSFLCGFTVASPLPGNALAKRDAKPADTDVYGKIYLLKDDGIEKREPQNKYGKAYTLKMKDDGFEKREPQYTYGKAYTLKMKDDGFEKRQNTYGKAYTLKMKDDGF</sequence>
<evidence type="ECO:0000313" key="2">
    <source>
        <dbReference type="EMBL" id="KAG5655198.1"/>
    </source>
</evidence>
<gene>
    <name evidence="2" type="ORF">KAF25_010932</name>
</gene>
<organism evidence="2 3">
    <name type="scientific">Fusarium avenaceum</name>
    <dbReference type="NCBI Taxonomy" id="40199"/>
    <lineage>
        <taxon>Eukaryota</taxon>
        <taxon>Fungi</taxon>
        <taxon>Dikarya</taxon>
        <taxon>Ascomycota</taxon>
        <taxon>Pezizomycotina</taxon>
        <taxon>Sordariomycetes</taxon>
        <taxon>Hypocreomycetidae</taxon>
        <taxon>Hypocreales</taxon>
        <taxon>Nectriaceae</taxon>
        <taxon>Fusarium</taxon>
        <taxon>Fusarium tricinctum species complex</taxon>
    </lineage>
</organism>
<dbReference type="EMBL" id="JAGPUO010000033">
    <property type="protein sequence ID" value="KAG5655198.1"/>
    <property type="molecule type" value="Genomic_DNA"/>
</dbReference>
<proteinExistence type="predicted"/>
<feature type="signal peptide" evidence="1">
    <location>
        <begin position="1"/>
        <end position="18"/>
    </location>
</feature>
<dbReference type="AlphaFoldDB" id="A0A9P7KM05"/>
<keyword evidence="3" id="KW-1185">Reference proteome</keyword>
<feature type="chain" id="PRO_5040401131" evidence="1">
    <location>
        <begin position="19"/>
        <end position="114"/>
    </location>
</feature>
<comment type="caution">
    <text evidence="2">The sequence shown here is derived from an EMBL/GenBank/DDBJ whole genome shotgun (WGS) entry which is preliminary data.</text>
</comment>
<protein>
    <submittedName>
        <fullName evidence="2">Uncharacterized protein</fullName>
    </submittedName>
</protein>
<keyword evidence="1" id="KW-0732">Signal</keyword>
<reference evidence="2" key="1">
    <citation type="submission" date="2021-04" db="EMBL/GenBank/DDBJ databases">
        <title>Draft genome of Fusarium avenaceum strain F156N33, isolated from an atmospheric sample in Virginia.</title>
        <authorList>
            <person name="Yang S."/>
            <person name="Vinatzer B.A."/>
            <person name="Coleman J."/>
        </authorList>
    </citation>
    <scope>NUCLEOTIDE SEQUENCE</scope>
    <source>
        <strain evidence="2">F156N33</strain>
    </source>
</reference>
<evidence type="ECO:0000256" key="1">
    <source>
        <dbReference type="SAM" id="SignalP"/>
    </source>
</evidence>
<accession>A0A9P7KM05</accession>
<dbReference type="Proteomes" id="UP000782241">
    <property type="component" value="Unassembled WGS sequence"/>
</dbReference>